<dbReference type="KEGG" id="pbas:SMSP2_00862"/>
<feature type="compositionally biased region" description="Basic and acidic residues" evidence="1">
    <location>
        <begin position="157"/>
        <end position="166"/>
    </location>
</feature>
<dbReference type="OrthoDB" id="2371470at2"/>
<dbReference type="AlphaFoldDB" id="A0A1Q2MCW6"/>
<accession>A0A1Q2MCW6</accession>
<evidence type="ECO:0000313" key="6">
    <source>
        <dbReference type="EMBL" id="AQQ70761.1"/>
    </source>
</evidence>
<dbReference type="EMBL" id="CP019646">
    <property type="protein sequence ID" value="AQQ70092.1"/>
    <property type="molecule type" value="Genomic_DNA"/>
</dbReference>
<evidence type="ECO:0000313" key="5">
    <source>
        <dbReference type="EMBL" id="AQQ70510.1"/>
    </source>
</evidence>
<dbReference type="EMBL" id="CP019646">
    <property type="protein sequence ID" value="AQQ70309.1"/>
    <property type="molecule type" value="Genomic_DNA"/>
</dbReference>
<dbReference type="KEGG" id="pbas:SMSP2_01898"/>
<evidence type="ECO:0000313" key="7">
    <source>
        <dbReference type="EMBL" id="AQQ70991.1"/>
    </source>
</evidence>
<dbReference type="Pfam" id="PF01609">
    <property type="entry name" value="DDE_Tnp_1"/>
    <property type="match status" value="1"/>
</dbReference>
<dbReference type="EMBL" id="CP019646">
    <property type="protein sequence ID" value="AQQ71524.1"/>
    <property type="molecule type" value="Genomic_DNA"/>
</dbReference>
<dbReference type="KEGG" id="pbas:SMSP2_01122"/>
<reference evidence="12" key="1">
    <citation type="submission" date="2017-02" db="EMBL/GenBank/DDBJ databases">
        <title>Comparative genomics and description of representatives of a novel lineage of planctomycetes thriving in anoxic sediments.</title>
        <authorList>
            <person name="Spring S."/>
            <person name="Bunk B."/>
            <person name="Sproer C."/>
        </authorList>
    </citation>
    <scope>NUCLEOTIDE SEQUENCE [LARGE SCALE GENOMIC DNA]</scope>
    <source>
        <strain evidence="12">SM-Chi-D1</strain>
    </source>
</reference>
<organism evidence="3 12">
    <name type="scientific">Limihaloglobus sulfuriphilus</name>
    <dbReference type="NCBI Taxonomy" id="1851148"/>
    <lineage>
        <taxon>Bacteria</taxon>
        <taxon>Pseudomonadati</taxon>
        <taxon>Planctomycetota</taxon>
        <taxon>Phycisphaerae</taxon>
        <taxon>Sedimentisphaerales</taxon>
        <taxon>Sedimentisphaeraceae</taxon>
        <taxon>Limihaloglobus</taxon>
    </lineage>
</organism>
<dbReference type="KEGG" id="pbas:SMSP2_00653"/>
<evidence type="ECO:0000313" key="8">
    <source>
        <dbReference type="EMBL" id="AQQ70994.1"/>
    </source>
</evidence>
<evidence type="ECO:0000313" key="9">
    <source>
        <dbReference type="EMBL" id="AQQ71524.1"/>
    </source>
</evidence>
<dbReference type="KEGG" id="pbas:SMSP2_02336"/>
<dbReference type="EMBL" id="CP019646">
    <property type="protein sequence ID" value="AQQ70994.1"/>
    <property type="molecule type" value="Genomic_DNA"/>
</dbReference>
<dbReference type="EMBL" id="CP019646">
    <property type="protein sequence ID" value="AQQ72427.1"/>
    <property type="molecule type" value="Genomic_DNA"/>
</dbReference>
<dbReference type="EMBL" id="CP019646">
    <property type="protein sequence ID" value="AQQ70991.1"/>
    <property type="molecule type" value="Genomic_DNA"/>
</dbReference>
<proteinExistence type="predicted"/>
<dbReference type="InterPro" id="IPR002559">
    <property type="entry name" value="Transposase_11"/>
</dbReference>
<dbReference type="EMBL" id="CP019646">
    <property type="protein sequence ID" value="AQQ71957.1"/>
    <property type="molecule type" value="Genomic_DNA"/>
</dbReference>
<dbReference type="STRING" id="1851148.SMSP2_00432"/>
<dbReference type="GO" id="GO:0006313">
    <property type="term" value="P:DNA transposition"/>
    <property type="evidence" value="ECO:0007669"/>
    <property type="project" value="InterPro"/>
</dbReference>
<dbReference type="KEGG" id="pbas:SMSP2_01355"/>
<sequence>MANIPQPSLFCYQNVENLGDLERLDLLLKTLDDEQLMQTLEKRRGNGRDDYPIRASWNSMLAGIVFGHNTIEALRRELSRNGQLRDICGFDPLKEHPVPSSNAYTNLLKSLMEYPAEVAGIFQNLLECLARELPGFGQRIAIDSKVIQSAANSGSENKPDGRRDTDGGWATKTYTDKNGKIIKKTTIFGYKVHLAVDANYELPIARIVTPGNDNDMLEAYNLVDACPSKALEKCEYLSADKGYDCGDFKLWLWKEHDIRAVVDTRNMTQLEHSPVEGLDRIYYNQQGEVFCKCCKGGELNKMCNRGFEKDRDSIKFGCPAHHQGLTCPASGSCPIGKSIRIGLEKDPRIFMALPRDSYKWKDEYKKRTSVERVNSRLDVSFGFETHYIRGLKKMQMRVDLALITMLGTALGYVKTKQPHYIRSLVKSESIKISAA</sequence>
<feature type="domain" description="Transposase IS4-like" evidence="2">
    <location>
        <begin position="137"/>
        <end position="403"/>
    </location>
</feature>
<keyword evidence="12" id="KW-1185">Reference proteome</keyword>
<name>A0A1Q2MCW6_9BACT</name>
<dbReference type="EMBL" id="CP019646">
    <property type="protein sequence ID" value="AQQ70510.1"/>
    <property type="molecule type" value="Genomic_DNA"/>
</dbReference>
<evidence type="ECO:0000313" key="10">
    <source>
        <dbReference type="EMBL" id="AQQ71957.1"/>
    </source>
</evidence>
<dbReference type="Proteomes" id="UP000188181">
    <property type="component" value="Chromosome"/>
</dbReference>
<dbReference type="GO" id="GO:0004803">
    <property type="term" value="F:transposase activity"/>
    <property type="evidence" value="ECO:0007669"/>
    <property type="project" value="InterPro"/>
</dbReference>
<evidence type="ECO:0000313" key="12">
    <source>
        <dbReference type="Proteomes" id="UP000188181"/>
    </source>
</evidence>
<protein>
    <submittedName>
        <fullName evidence="3">Transposase DDE domain protein</fullName>
    </submittedName>
</protein>
<dbReference type="EMBL" id="CP019646">
    <property type="protein sequence ID" value="AQQ70761.1"/>
    <property type="molecule type" value="Genomic_DNA"/>
</dbReference>
<evidence type="ECO:0000259" key="2">
    <source>
        <dbReference type="Pfam" id="PF01609"/>
    </source>
</evidence>
<dbReference type="KEGG" id="pbas:SMSP2_02811"/>
<dbReference type="GO" id="GO:0003677">
    <property type="term" value="F:DNA binding"/>
    <property type="evidence" value="ECO:0007669"/>
    <property type="project" value="InterPro"/>
</dbReference>
<feature type="region of interest" description="Disordered" evidence="1">
    <location>
        <begin position="151"/>
        <end position="170"/>
    </location>
</feature>
<dbReference type="KEGG" id="pbas:SMSP2_01358"/>
<evidence type="ECO:0000313" key="11">
    <source>
        <dbReference type="EMBL" id="AQQ72427.1"/>
    </source>
</evidence>
<evidence type="ECO:0000313" key="4">
    <source>
        <dbReference type="EMBL" id="AQQ70309.1"/>
    </source>
</evidence>
<dbReference type="KEGG" id="pbas:SMSP2_00432"/>
<evidence type="ECO:0000313" key="3">
    <source>
        <dbReference type="EMBL" id="AQQ70092.1"/>
    </source>
</evidence>
<evidence type="ECO:0000256" key="1">
    <source>
        <dbReference type="SAM" id="MobiDB-lite"/>
    </source>
</evidence>
<reference evidence="3" key="2">
    <citation type="submission" date="2017-02" db="EMBL/GenBank/DDBJ databases">
        <title>Comparative genomics and description of representatives of a novel lineage of planctomycetes thriving in anoxic sediments.</title>
        <authorList>
            <person name="Spring S."/>
            <person name="Bunk B."/>
            <person name="Sproer C."/>
            <person name="Klenk H.-P."/>
        </authorList>
    </citation>
    <scope>NUCLEOTIDE SEQUENCE [LARGE SCALE GENOMIC DNA]</scope>
    <source>
        <strain evidence="3">SM-Chi-D1</strain>
    </source>
</reference>
<dbReference type="RefSeq" id="WP_146682385.1">
    <property type="nucleotide sequence ID" value="NZ_CP019646.1"/>
</dbReference>
<gene>
    <name evidence="3" type="ORF">SMSP2_00432</name>
    <name evidence="4" type="ORF">SMSP2_00653</name>
    <name evidence="5" type="ORF">SMSP2_00862</name>
    <name evidence="6" type="ORF">SMSP2_01122</name>
    <name evidence="7" type="ORF">SMSP2_01355</name>
    <name evidence="8" type="ORF">SMSP2_01358</name>
    <name evidence="9" type="ORF">SMSP2_01898</name>
    <name evidence="10" type="ORF">SMSP2_02336</name>
    <name evidence="11" type="ORF">SMSP2_02811</name>
</gene>